<dbReference type="AlphaFoldDB" id="A6JQ07"/>
<reference evidence="2" key="1">
    <citation type="submission" date="2005-09" db="EMBL/GenBank/DDBJ databases">
        <authorList>
            <person name="Mural R.J."/>
            <person name="Li P.W."/>
            <person name="Adams M.D."/>
            <person name="Amanatides P.G."/>
            <person name="Baden-Tillson H."/>
            <person name="Barnstead M."/>
            <person name="Chin S.H."/>
            <person name="Dew I."/>
            <person name="Evans C.A."/>
            <person name="Ferriera S."/>
            <person name="Flanigan M."/>
            <person name="Fosler C."/>
            <person name="Glodek A."/>
            <person name="Gu Z."/>
            <person name="Holt R.A."/>
            <person name="Jennings D."/>
            <person name="Kraft C.L."/>
            <person name="Lu F."/>
            <person name="Nguyen T."/>
            <person name="Nusskern D.R."/>
            <person name="Pfannkoch C.M."/>
            <person name="Sitter C."/>
            <person name="Sutton G.G."/>
            <person name="Venter J.C."/>
            <person name="Wang Z."/>
            <person name="Woodage T."/>
            <person name="Zheng X.H."/>
            <person name="Zhong F."/>
        </authorList>
    </citation>
    <scope>NUCLEOTIDE SEQUENCE [LARGE SCALE GENOMIC DNA]</scope>
    <source>
        <strain>BN</strain>
        <strain evidence="2">Sprague-Dawley</strain>
    </source>
</reference>
<evidence type="ECO:0000313" key="1">
    <source>
        <dbReference type="EMBL" id="EDL97924.1"/>
    </source>
</evidence>
<dbReference type="Proteomes" id="UP000234681">
    <property type="component" value="Chromosome 14"/>
</dbReference>
<evidence type="ECO:0000313" key="2">
    <source>
        <dbReference type="Proteomes" id="UP000234681"/>
    </source>
</evidence>
<gene>
    <name evidence="1" type="ORF">rCG_23228</name>
</gene>
<organism evidence="1 2">
    <name type="scientific">Rattus norvegicus</name>
    <name type="common">Rat</name>
    <dbReference type="NCBI Taxonomy" id="10116"/>
    <lineage>
        <taxon>Eukaryota</taxon>
        <taxon>Metazoa</taxon>
        <taxon>Chordata</taxon>
        <taxon>Craniata</taxon>
        <taxon>Vertebrata</taxon>
        <taxon>Euteleostomi</taxon>
        <taxon>Mammalia</taxon>
        <taxon>Eutheria</taxon>
        <taxon>Euarchontoglires</taxon>
        <taxon>Glires</taxon>
        <taxon>Rodentia</taxon>
        <taxon>Myomorpha</taxon>
        <taxon>Muroidea</taxon>
        <taxon>Muridae</taxon>
        <taxon>Murinae</taxon>
        <taxon>Rattus</taxon>
    </lineage>
</organism>
<protein>
    <submittedName>
        <fullName evidence="1">RCG23228</fullName>
    </submittedName>
</protein>
<name>A6JQ07_RAT</name>
<dbReference type="EMBL" id="CH473996">
    <property type="protein sequence ID" value="EDL97924.1"/>
    <property type="molecule type" value="Genomic_DNA"/>
</dbReference>
<proteinExistence type="predicted"/>
<accession>A6JQ07</accession>
<sequence>MLPRQLVPFSAGSGSDFCRMARPPSEIGLFRQPLLKMFNCPRTRRKESRP</sequence>